<evidence type="ECO:0000313" key="1">
    <source>
        <dbReference type="EMBL" id="MBD2753258.1"/>
    </source>
</evidence>
<comment type="caution">
    <text evidence="1">The sequence shown here is derived from an EMBL/GenBank/DDBJ whole genome shotgun (WGS) entry which is preliminary data.</text>
</comment>
<dbReference type="AlphaFoldDB" id="A0A927B0U1"/>
<accession>A0A927B0U1</accession>
<name>A0A927B0U1_9BACT</name>
<dbReference type="Proteomes" id="UP000653797">
    <property type="component" value="Unassembled WGS sequence"/>
</dbReference>
<sequence length="104" mass="11811">MAAKLKPNHLCQEWIHSTEEDSDGEAVFRPADYEFPLTRRPRDFFTLHADGSLIKGQGTPSDSLQEDQGSWALDNNEISFRTQDEQLQTYQIASVASDKLVLKK</sequence>
<keyword evidence="2" id="KW-1185">Reference proteome</keyword>
<protein>
    <submittedName>
        <fullName evidence="1">Uncharacterized protein</fullName>
    </submittedName>
</protein>
<gene>
    <name evidence="1" type="ORF">IC230_10190</name>
</gene>
<reference evidence="1" key="1">
    <citation type="submission" date="2020-09" db="EMBL/GenBank/DDBJ databases">
        <authorList>
            <person name="Kim M.K."/>
        </authorList>
    </citation>
    <scope>NUCLEOTIDE SEQUENCE</scope>
    <source>
        <strain evidence="1">BT704</strain>
    </source>
</reference>
<dbReference type="RefSeq" id="WP_191038886.1">
    <property type="nucleotide sequence ID" value="NZ_JACXAA010000003.1"/>
</dbReference>
<proteinExistence type="predicted"/>
<organism evidence="1 2">
    <name type="scientific">Spirosoma validum</name>
    <dbReference type="NCBI Taxonomy" id="2771355"/>
    <lineage>
        <taxon>Bacteria</taxon>
        <taxon>Pseudomonadati</taxon>
        <taxon>Bacteroidota</taxon>
        <taxon>Cytophagia</taxon>
        <taxon>Cytophagales</taxon>
        <taxon>Cytophagaceae</taxon>
        <taxon>Spirosoma</taxon>
    </lineage>
</organism>
<dbReference type="EMBL" id="JACXAA010000003">
    <property type="protein sequence ID" value="MBD2753258.1"/>
    <property type="molecule type" value="Genomic_DNA"/>
</dbReference>
<evidence type="ECO:0000313" key="2">
    <source>
        <dbReference type="Proteomes" id="UP000653797"/>
    </source>
</evidence>